<evidence type="ECO:0000259" key="1">
    <source>
        <dbReference type="Pfam" id="PF01370"/>
    </source>
</evidence>
<reference evidence="2 3" key="1">
    <citation type="submission" date="2018-11" db="EMBL/GenBank/DDBJ databases">
        <title>Schleiferia aggregans sp. nov., a moderately thermophilic heterotrophic bacterium isolated from microbial mats at a terrestrial hot spring.</title>
        <authorList>
            <person name="Iino T."/>
            <person name="Ohkuma M."/>
            <person name="Haruta S."/>
        </authorList>
    </citation>
    <scope>NUCLEOTIDE SEQUENCE [LARGE SCALE GENOMIC DNA]</scope>
    <source>
        <strain evidence="2 3">LA</strain>
    </source>
</reference>
<dbReference type="OrthoDB" id="596910at2"/>
<dbReference type="PANTHER" id="PTHR48079">
    <property type="entry name" value="PROTEIN YEEZ"/>
    <property type="match status" value="1"/>
</dbReference>
<dbReference type="InterPro" id="IPR051783">
    <property type="entry name" value="NAD(P)-dependent_oxidoreduct"/>
</dbReference>
<dbReference type="GO" id="GO:0005737">
    <property type="term" value="C:cytoplasm"/>
    <property type="evidence" value="ECO:0007669"/>
    <property type="project" value="TreeGrafter"/>
</dbReference>
<dbReference type="AlphaFoldDB" id="A0A401XKW3"/>
<accession>A0A401XKW3</accession>
<evidence type="ECO:0000313" key="3">
    <source>
        <dbReference type="Proteomes" id="UP000286715"/>
    </source>
</evidence>
<dbReference type="Pfam" id="PF01370">
    <property type="entry name" value="Epimerase"/>
    <property type="match status" value="1"/>
</dbReference>
<proteinExistence type="predicted"/>
<dbReference type="Gene3D" id="3.40.50.720">
    <property type="entry name" value="NAD(P)-binding Rossmann-like Domain"/>
    <property type="match status" value="1"/>
</dbReference>
<feature type="domain" description="NAD-dependent epimerase/dehydratase" evidence="1">
    <location>
        <begin position="3"/>
        <end position="231"/>
    </location>
</feature>
<organism evidence="2 3">
    <name type="scientific">Thermaurantimonas aggregans</name>
    <dbReference type="NCBI Taxonomy" id="2173829"/>
    <lineage>
        <taxon>Bacteria</taxon>
        <taxon>Pseudomonadati</taxon>
        <taxon>Bacteroidota</taxon>
        <taxon>Flavobacteriia</taxon>
        <taxon>Flavobacteriales</taxon>
        <taxon>Schleiferiaceae</taxon>
        <taxon>Thermaurantimonas</taxon>
    </lineage>
</organism>
<keyword evidence="3" id="KW-1185">Reference proteome</keyword>
<comment type="caution">
    <text evidence="2">The sequence shown here is derived from an EMBL/GenBank/DDBJ whole genome shotgun (WGS) entry which is preliminary data.</text>
</comment>
<gene>
    <name evidence="2" type="ORF">JCM31826_11490</name>
</gene>
<dbReference type="RefSeq" id="WP_124397732.1">
    <property type="nucleotide sequence ID" value="NZ_BHZE01000009.1"/>
</dbReference>
<dbReference type="SUPFAM" id="SSF51735">
    <property type="entry name" value="NAD(P)-binding Rossmann-fold domains"/>
    <property type="match status" value="1"/>
</dbReference>
<dbReference type="InterPro" id="IPR001509">
    <property type="entry name" value="Epimerase_deHydtase"/>
</dbReference>
<name>A0A401XKW3_9FLAO</name>
<dbReference type="EMBL" id="BHZE01000009">
    <property type="protein sequence ID" value="GCD77667.1"/>
    <property type="molecule type" value="Genomic_DNA"/>
</dbReference>
<sequence length="338" mass="38150">MKALVTGGTGLVGSHLCFHLLQKGYGVKALFRKQERKALTKKVFSYYDTTNSLFSKIEWVKGDLLYIQDIEEVVRGVDVVFHTAAMVSFDPEDAEKIIRYNEDITNNLVAVLKEKHAQVPIIHCSSIAAIGKPTNFTALINEDIQWTDSPNNSPYAISKFLSELVVWRAAEEGLKVSIVNPGIILGPGFWNEGSGKLFTTYLKGFPFYTEGVNGFVDVNDVAKAMILLTENKLYSERFILVENNYSYREIFNMICDALGKKRPHIKIGKLASEIFWRLEFLRSKITGAKPLITKETAKSAVNRTMYDGTKILKKTHFQYTPLAQSIPIYAELLKKEMS</sequence>
<evidence type="ECO:0000313" key="2">
    <source>
        <dbReference type="EMBL" id="GCD77667.1"/>
    </source>
</evidence>
<protein>
    <submittedName>
        <fullName evidence="2">NAD-dependent epimerase</fullName>
    </submittedName>
</protein>
<dbReference type="PANTHER" id="PTHR48079:SF6">
    <property type="entry name" value="NAD(P)-BINDING DOMAIN-CONTAINING PROTEIN-RELATED"/>
    <property type="match status" value="1"/>
</dbReference>
<dbReference type="InterPro" id="IPR036291">
    <property type="entry name" value="NAD(P)-bd_dom_sf"/>
</dbReference>
<dbReference type="GO" id="GO:0004029">
    <property type="term" value="F:aldehyde dehydrogenase (NAD+) activity"/>
    <property type="evidence" value="ECO:0007669"/>
    <property type="project" value="TreeGrafter"/>
</dbReference>
<dbReference type="Proteomes" id="UP000286715">
    <property type="component" value="Unassembled WGS sequence"/>
</dbReference>